<dbReference type="PROSITE" id="PS50222">
    <property type="entry name" value="EF_HAND_2"/>
    <property type="match status" value="1"/>
</dbReference>
<dbReference type="InterPro" id="IPR018247">
    <property type="entry name" value="EF_Hand_1_Ca_BS"/>
</dbReference>
<feature type="compositionally biased region" description="Polar residues" evidence="1">
    <location>
        <begin position="667"/>
        <end position="684"/>
    </location>
</feature>
<dbReference type="PROSITE" id="PS00018">
    <property type="entry name" value="EF_HAND_1"/>
    <property type="match status" value="1"/>
</dbReference>
<protein>
    <recommendedName>
        <fullName evidence="2">EF-hand domain-containing protein</fullName>
    </recommendedName>
</protein>
<comment type="caution">
    <text evidence="3">The sequence shown here is derived from an EMBL/GenBank/DDBJ whole genome shotgun (WGS) entry which is preliminary data.</text>
</comment>
<name>A0AAW0BT70_9AGAR</name>
<feature type="region of interest" description="Disordered" evidence="1">
    <location>
        <begin position="665"/>
        <end position="684"/>
    </location>
</feature>
<proteinExistence type="predicted"/>
<reference evidence="3 4" key="1">
    <citation type="submission" date="2024-01" db="EMBL/GenBank/DDBJ databases">
        <title>A draft genome for a cacao thread blight-causing isolate of Paramarasmius palmivorus.</title>
        <authorList>
            <person name="Baruah I.K."/>
            <person name="Bukari Y."/>
            <person name="Amoako-Attah I."/>
            <person name="Meinhardt L.W."/>
            <person name="Bailey B.A."/>
            <person name="Cohen S.P."/>
        </authorList>
    </citation>
    <scope>NUCLEOTIDE SEQUENCE [LARGE SCALE GENOMIC DNA]</scope>
    <source>
        <strain evidence="3 4">GH-12</strain>
    </source>
</reference>
<evidence type="ECO:0000313" key="3">
    <source>
        <dbReference type="EMBL" id="KAK7030415.1"/>
    </source>
</evidence>
<evidence type="ECO:0000313" key="4">
    <source>
        <dbReference type="Proteomes" id="UP001383192"/>
    </source>
</evidence>
<feature type="compositionally biased region" description="Acidic residues" evidence="1">
    <location>
        <begin position="708"/>
        <end position="724"/>
    </location>
</feature>
<dbReference type="InterPro" id="IPR002048">
    <property type="entry name" value="EF_hand_dom"/>
</dbReference>
<feature type="compositionally biased region" description="Polar residues" evidence="1">
    <location>
        <begin position="730"/>
        <end position="743"/>
    </location>
</feature>
<feature type="region of interest" description="Disordered" evidence="1">
    <location>
        <begin position="692"/>
        <end position="743"/>
    </location>
</feature>
<gene>
    <name evidence="3" type="ORF">VNI00_014159</name>
</gene>
<sequence length="743" mass="84075">MEEALNKVNKLIAEEGASSKRKTKEKSNQRTRKILEYIQQGVAFADAIAGMNDYAGVAVKTLAKLLECEIARRKNSEEFVVVYQAFASTMFLVRYLEQADMEDIQGELDHCFDEMNNIMQDFGVSAEVYYTKCRRAFVRFLKAKAFEEELKGFTERAYEIQERIQSALSSYTAVTVAATSEDIKRILSIVSNLPKATTKQEKDAEKIIQEAGDIEDVDMNDATIAAIAKVFGDRVTSETKVILHQDLHELLEKHRENFITKLNEATLTISTKIEGFQGEVMRKLNSGPHNLIDNEEFKKMWQDLVSSMAGKPALKASYLLMASNNVNTFAEQNGNEHFPRDNWTLSVFTYVMFHPAIGDAIDDDGSGYVSVREFNNFLKHKPEGWTVPELFAFWALGWQVSVYNTSFEIAELVWEIEEVALTAKAETQEGDVVAAIEAYLRVLNALLDITRWSTATGYDETFTEDVPYNHEEMERLTEEYATSNQELFHEVTGDDGIIEEYSSLDGLTPRFGSRVELWFIPLVLEVLQSQLHKLLGEDDSAPRNAAHINDDEWFYMCFTLELLLFEFHTRMKNLLRGWHVQKLDSRLQVNSFFGGLFAGWFEAYASGSNKKVIAQLESLEESLEEDEPEEDGSTPEAPDLVALVSDLQESVKHLTAMVQSLLEKQATPATNDRQPTYQANTRGDNMQAYQNNRRGQYSNSGNGQDSDSNGDGDDDGEYNDDDEGSYGGTRQYSGTYTGNEDDY</sequence>
<feature type="domain" description="EF-hand" evidence="2">
    <location>
        <begin position="359"/>
        <end position="384"/>
    </location>
</feature>
<dbReference type="GO" id="GO:0005509">
    <property type="term" value="F:calcium ion binding"/>
    <property type="evidence" value="ECO:0007669"/>
    <property type="project" value="InterPro"/>
</dbReference>
<feature type="compositionally biased region" description="Low complexity" evidence="1">
    <location>
        <begin position="698"/>
        <end position="707"/>
    </location>
</feature>
<evidence type="ECO:0000259" key="2">
    <source>
        <dbReference type="PROSITE" id="PS50222"/>
    </source>
</evidence>
<accession>A0AAW0BT70</accession>
<keyword evidence="4" id="KW-1185">Reference proteome</keyword>
<dbReference type="EMBL" id="JAYKXP010000076">
    <property type="protein sequence ID" value="KAK7030415.1"/>
    <property type="molecule type" value="Genomic_DNA"/>
</dbReference>
<dbReference type="AlphaFoldDB" id="A0AAW0BT70"/>
<dbReference type="Proteomes" id="UP001383192">
    <property type="component" value="Unassembled WGS sequence"/>
</dbReference>
<evidence type="ECO:0000256" key="1">
    <source>
        <dbReference type="SAM" id="MobiDB-lite"/>
    </source>
</evidence>
<organism evidence="3 4">
    <name type="scientific">Paramarasmius palmivorus</name>
    <dbReference type="NCBI Taxonomy" id="297713"/>
    <lineage>
        <taxon>Eukaryota</taxon>
        <taxon>Fungi</taxon>
        <taxon>Dikarya</taxon>
        <taxon>Basidiomycota</taxon>
        <taxon>Agaricomycotina</taxon>
        <taxon>Agaricomycetes</taxon>
        <taxon>Agaricomycetidae</taxon>
        <taxon>Agaricales</taxon>
        <taxon>Marasmiineae</taxon>
        <taxon>Marasmiaceae</taxon>
        <taxon>Paramarasmius</taxon>
    </lineage>
</organism>